<keyword evidence="11" id="KW-0808">Transferase</keyword>
<evidence type="ECO:0000256" key="23">
    <source>
        <dbReference type="ARBA" id="ARBA00023136"/>
    </source>
</evidence>
<comment type="similarity">
    <text evidence="5">Belongs to the AB hydrolase superfamily. Lipase family.</text>
</comment>
<keyword evidence="23" id="KW-0472">Membrane</keyword>
<dbReference type="InterPro" id="IPR004625">
    <property type="entry name" value="PyrdxlKinase"/>
</dbReference>
<dbReference type="Proteomes" id="UP000790833">
    <property type="component" value="Unassembled WGS sequence"/>
</dbReference>
<keyword evidence="20" id="KW-1133">Transmembrane helix</keyword>
<dbReference type="GO" id="GO:0034727">
    <property type="term" value="P:piecemeal microautophagy of the nucleus"/>
    <property type="evidence" value="ECO:0007669"/>
    <property type="project" value="TreeGrafter"/>
</dbReference>
<comment type="similarity">
    <text evidence="4">Belongs to the pyridoxine kinase family.</text>
</comment>
<evidence type="ECO:0000256" key="20">
    <source>
        <dbReference type="ARBA" id="ARBA00022989"/>
    </source>
</evidence>
<keyword evidence="18" id="KW-0442">Lipid degradation</keyword>
<dbReference type="RefSeq" id="XP_043050219.1">
    <property type="nucleotide sequence ID" value="XM_043195022.1"/>
</dbReference>
<dbReference type="AlphaFoldDB" id="A0A9P8AK13"/>
<evidence type="ECO:0000256" key="8">
    <source>
        <dbReference type="ARBA" id="ARBA00013279"/>
    </source>
</evidence>
<dbReference type="EC" id="2.7.1.35" evidence="7"/>
<evidence type="ECO:0000256" key="12">
    <source>
        <dbReference type="ARBA" id="ARBA00022692"/>
    </source>
</evidence>
<dbReference type="EC" id="3.1.1.3" evidence="8"/>
<dbReference type="GO" id="GO:0006660">
    <property type="term" value="P:phosphatidylserine catabolic process"/>
    <property type="evidence" value="ECO:0007669"/>
    <property type="project" value="TreeGrafter"/>
</dbReference>
<keyword evidence="13" id="KW-0547">Nucleotide-binding</keyword>
<accession>A0A9P8AK13</accession>
<gene>
    <name evidence="28" type="primary">ATG15</name>
    <name evidence="28" type="ORF">KQ657_004349</name>
</gene>
<dbReference type="Pfam" id="PF01764">
    <property type="entry name" value="Lipase_3"/>
    <property type="match status" value="1"/>
</dbReference>
<dbReference type="GO" id="GO:0004806">
    <property type="term" value="F:triacylglycerol lipase activity"/>
    <property type="evidence" value="ECO:0007669"/>
    <property type="project" value="UniProtKB-EC"/>
</dbReference>
<keyword evidence="16" id="KW-0378">Hydrolase</keyword>
<keyword evidence="22" id="KW-0443">Lipid metabolism</keyword>
<evidence type="ECO:0000256" key="1">
    <source>
        <dbReference type="ARBA" id="ARBA00001024"/>
    </source>
</evidence>
<evidence type="ECO:0000256" key="11">
    <source>
        <dbReference type="ARBA" id="ARBA00022679"/>
    </source>
</evidence>
<dbReference type="InterPro" id="IPR029058">
    <property type="entry name" value="AB_hydrolase_fold"/>
</dbReference>
<evidence type="ECO:0000313" key="29">
    <source>
        <dbReference type="Proteomes" id="UP000790833"/>
    </source>
</evidence>
<evidence type="ECO:0000256" key="9">
    <source>
        <dbReference type="ARBA" id="ARBA00018542"/>
    </source>
</evidence>
<keyword evidence="15" id="KW-0418">Kinase</keyword>
<dbReference type="SUPFAM" id="SSF53613">
    <property type="entry name" value="Ribokinase-like"/>
    <property type="match status" value="1"/>
</dbReference>
<dbReference type="GO" id="GO:0009443">
    <property type="term" value="P:pyridoxal 5'-phosphate salvage"/>
    <property type="evidence" value="ECO:0007669"/>
    <property type="project" value="InterPro"/>
</dbReference>
<evidence type="ECO:0000256" key="3">
    <source>
        <dbReference type="ARBA" id="ARBA00004343"/>
    </source>
</evidence>
<dbReference type="Gene3D" id="3.40.1190.20">
    <property type="match status" value="1"/>
</dbReference>
<dbReference type="PANTHER" id="PTHR47175">
    <property type="entry name" value="LIPASE ATG15-RELATED"/>
    <property type="match status" value="1"/>
</dbReference>
<evidence type="ECO:0000256" key="18">
    <source>
        <dbReference type="ARBA" id="ARBA00022963"/>
    </source>
</evidence>
<protein>
    <recommendedName>
        <fullName evidence="9">Putative lipase ATG15</fullName>
        <ecNumber evidence="7">2.7.1.35</ecNumber>
        <ecNumber evidence="8">3.1.1.3</ecNumber>
    </recommendedName>
    <alternativeName>
        <fullName evidence="26">Autophagy-related protein 15</fullName>
    </alternativeName>
    <alternativeName>
        <fullName evidence="10">Putative lipase atg15</fullName>
    </alternativeName>
</protein>
<evidence type="ECO:0000256" key="17">
    <source>
        <dbReference type="ARBA" id="ARBA00022840"/>
    </source>
</evidence>
<dbReference type="CDD" id="cd01173">
    <property type="entry name" value="pyridoxal_pyridoxamine_kinase"/>
    <property type="match status" value="1"/>
</dbReference>
<keyword evidence="29" id="KW-1185">Reference proteome</keyword>
<name>A0A9P8AK13_9ASCO</name>
<dbReference type="GO" id="GO:0034496">
    <property type="term" value="P:multivesicular body membrane disassembly"/>
    <property type="evidence" value="ECO:0007669"/>
    <property type="project" value="TreeGrafter"/>
</dbReference>
<evidence type="ECO:0000256" key="6">
    <source>
        <dbReference type="ARBA" id="ARBA00011137"/>
    </source>
</evidence>
<dbReference type="Gene3D" id="3.40.50.1820">
    <property type="entry name" value="alpha/beta hydrolase"/>
    <property type="match status" value="1"/>
</dbReference>
<dbReference type="GO" id="GO:0008478">
    <property type="term" value="F:pyridoxal kinase activity"/>
    <property type="evidence" value="ECO:0007669"/>
    <property type="project" value="UniProtKB-EC"/>
</dbReference>
<keyword evidence="21" id="KW-0072">Autophagy</keyword>
<evidence type="ECO:0000256" key="5">
    <source>
        <dbReference type="ARBA" id="ARBA00010701"/>
    </source>
</evidence>
<evidence type="ECO:0000256" key="21">
    <source>
        <dbReference type="ARBA" id="ARBA00023006"/>
    </source>
</evidence>
<evidence type="ECO:0000256" key="19">
    <source>
        <dbReference type="ARBA" id="ARBA00022968"/>
    </source>
</evidence>
<dbReference type="InterPro" id="IPR050805">
    <property type="entry name" value="ATG15_Lipase"/>
</dbReference>
<evidence type="ECO:0000256" key="15">
    <source>
        <dbReference type="ARBA" id="ARBA00022777"/>
    </source>
</evidence>
<evidence type="ECO:0000256" key="10">
    <source>
        <dbReference type="ARBA" id="ARBA00019241"/>
    </source>
</evidence>
<dbReference type="InterPro" id="IPR029056">
    <property type="entry name" value="Ribokinase-like"/>
</dbReference>
<evidence type="ECO:0000256" key="2">
    <source>
        <dbReference type="ARBA" id="ARBA00004270"/>
    </source>
</evidence>
<evidence type="ECO:0000256" key="4">
    <source>
        <dbReference type="ARBA" id="ARBA00008805"/>
    </source>
</evidence>
<dbReference type="InterPro" id="IPR002921">
    <property type="entry name" value="Fungal_lipase-type"/>
</dbReference>
<evidence type="ECO:0000256" key="25">
    <source>
        <dbReference type="ARBA" id="ARBA00024663"/>
    </source>
</evidence>
<keyword evidence="19" id="KW-0735">Signal-anchor</keyword>
<dbReference type="PANTHER" id="PTHR47175:SF2">
    <property type="entry name" value="LIPASE ATG15-RELATED"/>
    <property type="match status" value="1"/>
</dbReference>
<comment type="caution">
    <text evidence="28">The sequence shown here is derived from an EMBL/GenBank/DDBJ whole genome shotgun (WGS) entry which is preliminary data.</text>
</comment>
<comment type="subcellular location">
    <subcellularLocation>
        <location evidence="3">Endosome</location>
        <location evidence="3">Multivesicular body membrane</location>
        <topology evidence="3">Single-pass type II membrane protein</topology>
    </subcellularLocation>
    <subcellularLocation>
        <location evidence="2">Prevacuolar compartment membrane</location>
        <topology evidence="2">Single-pass type II membrane protein</topology>
    </subcellularLocation>
</comment>
<dbReference type="GO" id="GO:0004620">
    <property type="term" value="F:phospholipase activity"/>
    <property type="evidence" value="ECO:0007669"/>
    <property type="project" value="TreeGrafter"/>
</dbReference>
<evidence type="ECO:0000256" key="26">
    <source>
        <dbReference type="ARBA" id="ARBA00029828"/>
    </source>
</evidence>
<reference evidence="28" key="1">
    <citation type="submission" date="2021-03" db="EMBL/GenBank/DDBJ databases">
        <authorList>
            <person name="Palmer J.M."/>
        </authorList>
    </citation>
    <scope>NUCLEOTIDE SEQUENCE</scope>
    <source>
        <strain evidence="28">ARV_011</strain>
    </source>
</reference>
<evidence type="ECO:0000256" key="13">
    <source>
        <dbReference type="ARBA" id="ARBA00022741"/>
    </source>
</evidence>
<dbReference type="GO" id="GO:0005524">
    <property type="term" value="F:ATP binding"/>
    <property type="evidence" value="ECO:0007669"/>
    <property type="project" value="UniProtKB-KW"/>
</dbReference>
<comment type="catalytic activity">
    <reaction evidence="1">
        <text>a triacylglycerol + H2O = a diacylglycerol + a fatty acid + H(+)</text>
        <dbReference type="Rhea" id="RHEA:12044"/>
        <dbReference type="ChEBI" id="CHEBI:15377"/>
        <dbReference type="ChEBI" id="CHEBI:15378"/>
        <dbReference type="ChEBI" id="CHEBI:17855"/>
        <dbReference type="ChEBI" id="CHEBI:18035"/>
        <dbReference type="ChEBI" id="CHEBI:28868"/>
        <dbReference type="EC" id="3.1.1.3"/>
    </reaction>
</comment>
<dbReference type="OrthoDB" id="58570at2759"/>
<dbReference type="EMBL" id="JAHMUF010000006">
    <property type="protein sequence ID" value="KAG7194672.1"/>
    <property type="molecule type" value="Genomic_DNA"/>
</dbReference>
<dbReference type="GO" id="GO:0046461">
    <property type="term" value="P:neutral lipid catabolic process"/>
    <property type="evidence" value="ECO:0007669"/>
    <property type="project" value="TreeGrafter"/>
</dbReference>
<sequence length="867" mass="97207">MKNALVILSHVSHGYVGNRAMTFPLQVMGWDVDLINTTNFSNHPGYGKFKGKATKGDDMLALFEGLSEMGRLSRYQMIVTGYVPNEELLQILFDQIIKKIFNNNSSSQAPQWIVDPVLGDNGKLYVLEKVVPIYRELLSSGYVSCITPNQFEFETISGYSIADFKSLRDALDKFYLRYCIPNVVILSIELNGSLYGVGFHAQRKETSIFLIPIERIPVHFFGCGDLFTALLSARFQTTTEISVQVLGNVLHKLTRILRLSLDIATERNGDMAPKVVQDIQVLRVQCKGNSYGYDEENDDEGLQLRHIFHHGAGPKNYKLHRRLDITPEYLELRDFLALMMDIAVAQEETELNAASSADIEGKTLDNLLEDTVDWPRAHAGKNPFKVKLPISFKQGKAQRLKHRHVPGFIEGYLDYAIRVKGNPKILGSIGLEWNDIEDIPVPDMNDRDTVISMATISSNAYVRFPKDDKEKQKSDWVDVGQGWEPDQDEENINFGWLEDGLRGHIFVSNQSNTVVIGIKGTLGAGLPGGGSDETATNDKINDNLLFSCCCARVGYMWTTVCDCYEKTYTCNQDCLERELLRQDRYYQAVMDLYHNVTLLYPPEKYNIWVTGHSLGGALASLLGRTFGLPTVAFEAPGELLATKRLHLPQAPGIPKHLENIWHVGNTADPIYMGVCNGATSSCNAAGYAMETQCHTGKQCVYDVVGDKGWSVNLLNHRIHTVIDDIIMKYNDTAPCVEALPCRDCFNWKYVTHDDFEGDEPELPNPLKSLKLFLTRTSTALQSELTQCKQSILSSSTNKDNNRDKVTTSVLRTTSSTLSVSKTTSASTPTEKPTKCLERTWYGWCSKWGYDDDDDDDNDDDNGVMIKG</sequence>
<dbReference type="SUPFAM" id="SSF53474">
    <property type="entry name" value="alpha/beta-Hydrolases"/>
    <property type="match status" value="1"/>
</dbReference>
<evidence type="ECO:0000256" key="7">
    <source>
        <dbReference type="ARBA" id="ARBA00012104"/>
    </source>
</evidence>
<dbReference type="GO" id="GO:0032585">
    <property type="term" value="C:multivesicular body membrane"/>
    <property type="evidence" value="ECO:0007669"/>
    <property type="project" value="UniProtKB-SubCell"/>
</dbReference>
<keyword evidence="14" id="KW-0967">Endosome</keyword>
<evidence type="ECO:0000313" key="28">
    <source>
        <dbReference type="EMBL" id="KAG7194672.1"/>
    </source>
</evidence>
<dbReference type="GeneID" id="66117723"/>
<keyword evidence="12" id="KW-0812">Transmembrane</keyword>
<keyword evidence="24" id="KW-0325">Glycoprotein</keyword>
<evidence type="ECO:0000256" key="16">
    <source>
        <dbReference type="ARBA" id="ARBA00022801"/>
    </source>
</evidence>
<comment type="function">
    <text evidence="25">Lipase which is essential for lysis of subvacuolar cytoplasm to vacuole targeted bodies and intravacuolar autophagic bodies. Involved in the lysis of intravacuolar multivesicular body (MVB) vesicles. The intravacuolar membrane disintegration by ATG15 is critical to life span extension.</text>
</comment>
<evidence type="ECO:0000256" key="24">
    <source>
        <dbReference type="ARBA" id="ARBA00023180"/>
    </source>
</evidence>
<evidence type="ECO:0000259" key="27">
    <source>
        <dbReference type="Pfam" id="PF01764"/>
    </source>
</evidence>
<evidence type="ECO:0000256" key="22">
    <source>
        <dbReference type="ARBA" id="ARBA00023098"/>
    </source>
</evidence>
<comment type="subunit">
    <text evidence="6">Binds to both phosphatidylinositol (PI) and phosphatidylinositol 3,5-bisphosphate (PIP2).</text>
</comment>
<dbReference type="CDD" id="cd00519">
    <property type="entry name" value="Lipase_3"/>
    <property type="match status" value="1"/>
</dbReference>
<dbReference type="GO" id="GO:0005775">
    <property type="term" value="C:vacuolar lumen"/>
    <property type="evidence" value="ECO:0007669"/>
    <property type="project" value="TreeGrafter"/>
</dbReference>
<evidence type="ECO:0000256" key="14">
    <source>
        <dbReference type="ARBA" id="ARBA00022753"/>
    </source>
</evidence>
<feature type="domain" description="Fungal lipase-type" evidence="27">
    <location>
        <begin position="599"/>
        <end position="623"/>
    </location>
</feature>
<organism evidence="28 29">
    <name type="scientific">Scheffersomyces spartinae</name>
    <dbReference type="NCBI Taxonomy" id="45513"/>
    <lineage>
        <taxon>Eukaryota</taxon>
        <taxon>Fungi</taxon>
        <taxon>Dikarya</taxon>
        <taxon>Ascomycota</taxon>
        <taxon>Saccharomycotina</taxon>
        <taxon>Pichiomycetes</taxon>
        <taxon>Debaryomycetaceae</taxon>
        <taxon>Scheffersomyces</taxon>
    </lineage>
</organism>
<keyword evidence="17" id="KW-0067">ATP-binding</keyword>
<proteinExistence type="inferred from homology"/>